<sequence length="88" mass="10694">MVLCQEVWPLVRYHRWEHFCMIPKESAVVPIVQEFYESLRDQESKRTEGSWETVLVRGKEEEEEHVNEEESNDEEIEESEEMDFEEDD</sequence>
<proteinExistence type="predicted"/>
<feature type="region of interest" description="Disordered" evidence="1">
    <location>
        <begin position="57"/>
        <end position="88"/>
    </location>
</feature>
<feature type="compositionally biased region" description="Acidic residues" evidence="1">
    <location>
        <begin position="61"/>
        <end position="88"/>
    </location>
</feature>
<evidence type="ECO:0000256" key="1">
    <source>
        <dbReference type="SAM" id="MobiDB-lite"/>
    </source>
</evidence>
<organism evidence="2 3">
    <name type="scientific">Gossypium aridum</name>
    <name type="common">American cotton</name>
    <name type="synonym">Erioxylum aridum</name>
    <dbReference type="NCBI Taxonomy" id="34290"/>
    <lineage>
        <taxon>Eukaryota</taxon>
        <taxon>Viridiplantae</taxon>
        <taxon>Streptophyta</taxon>
        <taxon>Embryophyta</taxon>
        <taxon>Tracheophyta</taxon>
        <taxon>Spermatophyta</taxon>
        <taxon>Magnoliopsida</taxon>
        <taxon>eudicotyledons</taxon>
        <taxon>Gunneridae</taxon>
        <taxon>Pentapetalae</taxon>
        <taxon>rosids</taxon>
        <taxon>malvids</taxon>
        <taxon>Malvales</taxon>
        <taxon>Malvaceae</taxon>
        <taxon>Malvoideae</taxon>
        <taxon>Gossypium</taxon>
    </lineage>
</organism>
<comment type="caution">
    <text evidence="2">The sequence shown here is derived from an EMBL/GenBank/DDBJ whole genome shotgun (WGS) entry which is preliminary data.</text>
</comment>
<accession>A0A7J8Y3U2</accession>
<gene>
    <name evidence="2" type="ORF">Goari_004564</name>
</gene>
<protein>
    <submittedName>
        <fullName evidence="2">Uncharacterized protein</fullName>
    </submittedName>
</protein>
<dbReference type="Proteomes" id="UP000593577">
    <property type="component" value="Unassembled WGS sequence"/>
</dbReference>
<reference evidence="2 3" key="1">
    <citation type="journal article" date="2019" name="Genome Biol. Evol.">
        <title>Insights into the evolution of the New World diploid cottons (Gossypium, subgenus Houzingenia) based on genome sequencing.</title>
        <authorList>
            <person name="Grover C.E."/>
            <person name="Arick M.A. 2nd"/>
            <person name="Thrash A."/>
            <person name="Conover J.L."/>
            <person name="Sanders W.S."/>
            <person name="Peterson D.G."/>
            <person name="Frelichowski J.E."/>
            <person name="Scheffler J.A."/>
            <person name="Scheffler B.E."/>
            <person name="Wendel J.F."/>
        </authorList>
    </citation>
    <scope>NUCLEOTIDE SEQUENCE [LARGE SCALE GENOMIC DNA]</scope>
    <source>
        <strain evidence="2">185</strain>
        <tissue evidence="2">Leaf</tissue>
    </source>
</reference>
<dbReference type="EMBL" id="JABFAA010000010">
    <property type="protein sequence ID" value="MBA0694248.1"/>
    <property type="molecule type" value="Genomic_DNA"/>
</dbReference>
<dbReference type="AlphaFoldDB" id="A0A7J8Y3U2"/>
<keyword evidence="3" id="KW-1185">Reference proteome</keyword>
<name>A0A7J8Y3U2_GOSAI</name>
<evidence type="ECO:0000313" key="3">
    <source>
        <dbReference type="Proteomes" id="UP000593577"/>
    </source>
</evidence>
<evidence type="ECO:0000313" key="2">
    <source>
        <dbReference type="EMBL" id="MBA0694248.1"/>
    </source>
</evidence>